<proteinExistence type="predicted"/>
<dbReference type="InterPro" id="IPR004827">
    <property type="entry name" value="bZIP"/>
</dbReference>
<evidence type="ECO:0000256" key="1">
    <source>
        <dbReference type="SAM" id="MobiDB-lite"/>
    </source>
</evidence>
<name>A0A5N6YC17_9EURO</name>
<sequence length="310" mass="34723">MPDETKDERRRRRNRESQRRFRNRHRKEHQSSASSNNQVAALASGTSPQSSFDVVQSGFLGPISDNVAFATSTPHFPELWNDDRLLPLGNLPNTNYSIASPNAPIDEQPSSSTIEYAALATSVLNHSSSTPSVQGNGPSHSYAHLPQPIGITAQSEGHSRPSSEPTCQQAFLTPYTEPRRTSETGSQGGTLNLEYPRRQPPPSKPCSASKKKEAAVRPRFHSPLRQLGSSRSRGPRRRRVRKKVDLMIAEIQEVYRVGVFLGLFEKDEELQQLLMVVRERFRDLEIRHVRKGSSDESSNCYTSDDDDTMV</sequence>
<dbReference type="PROSITE" id="PS00036">
    <property type="entry name" value="BZIP_BASIC"/>
    <property type="match status" value="1"/>
</dbReference>
<reference evidence="3" key="1">
    <citation type="submission" date="2019-04" db="EMBL/GenBank/DDBJ databases">
        <title>Friends and foes A comparative genomics study of 23 Aspergillus species from section Flavi.</title>
        <authorList>
            <consortium name="DOE Joint Genome Institute"/>
            <person name="Kjaerbolling I."/>
            <person name="Vesth T."/>
            <person name="Frisvad J.C."/>
            <person name="Nybo J.L."/>
            <person name="Theobald S."/>
            <person name="Kildgaard S."/>
            <person name="Isbrandt T."/>
            <person name="Kuo A."/>
            <person name="Sato A."/>
            <person name="Lyhne E.K."/>
            <person name="Kogle M.E."/>
            <person name="Wiebenga A."/>
            <person name="Kun R.S."/>
            <person name="Lubbers R.J."/>
            <person name="Makela M.R."/>
            <person name="Barry K."/>
            <person name="Chovatia M."/>
            <person name="Clum A."/>
            <person name="Daum C."/>
            <person name="Haridas S."/>
            <person name="He G."/>
            <person name="LaButti K."/>
            <person name="Lipzen A."/>
            <person name="Mondo S."/>
            <person name="Riley R."/>
            <person name="Salamov A."/>
            <person name="Simmons B.A."/>
            <person name="Magnuson J.K."/>
            <person name="Henrissat B."/>
            <person name="Mortensen U.H."/>
            <person name="Larsen T.O."/>
            <person name="Devries R.P."/>
            <person name="Grigoriev I.V."/>
            <person name="Machida M."/>
            <person name="Baker S.E."/>
            <person name="Andersen M.R."/>
        </authorList>
    </citation>
    <scope>NUCLEOTIDE SEQUENCE</scope>
    <source>
        <strain evidence="3">CBS 117612</strain>
    </source>
</reference>
<organism evidence="3">
    <name type="scientific">Aspergillus arachidicola</name>
    <dbReference type="NCBI Taxonomy" id="656916"/>
    <lineage>
        <taxon>Eukaryota</taxon>
        <taxon>Fungi</taxon>
        <taxon>Dikarya</taxon>
        <taxon>Ascomycota</taxon>
        <taxon>Pezizomycotina</taxon>
        <taxon>Eurotiomycetes</taxon>
        <taxon>Eurotiomycetidae</taxon>
        <taxon>Eurotiales</taxon>
        <taxon>Aspergillaceae</taxon>
        <taxon>Aspergillus</taxon>
        <taxon>Aspergillus subgen. Circumdati</taxon>
    </lineage>
</organism>
<accession>A0A5N6YC17</accession>
<dbReference type="EMBL" id="ML737133">
    <property type="protein sequence ID" value="KAE8342738.1"/>
    <property type="molecule type" value="Genomic_DNA"/>
</dbReference>
<dbReference type="AlphaFoldDB" id="A0A5N6YC17"/>
<feature type="compositionally biased region" description="Low complexity" evidence="1">
    <location>
        <begin position="223"/>
        <end position="232"/>
    </location>
</feature>
<dbReference type="OrthoDB" id="4526886at2759"/>
<feature type="region of interest" description="Disordered" evidence="1">
    <location>
        <begin position="174"/>
        <end position="239"/>
    </location>
</feature>
<protein>
    <recommendedName>
        <fullName evidence="2">BZIP domain-containing protein</fullName>
    </recommendedName>
</protein>
<gene>
    <name evidence="3" type="ORF">BDV24DRAFT_162269</name>
</gene>
<feature type="compositionally biased region" description="Basic residues" evidence="1">
    <location>
        <begin position="9"/>
        <end position="28"/>
    </location>
</feature>
<feature type="region of interest" description="Disordered" evidence="1">
    <location>
        <begin position="126"/>
        <end position="146"/>
    </location>
</feature>
<dbReference type="GO" id="GO:0003700">
    <property type="term" value="F:DNA-binding transcription factor activity"/>
    <property type="evidence" value="ECO:0007669"/>
    <property type="project" value="InterPro"/>
</dbReference>
<evidence type="ECO:0000313" key="3">
    <source>
        <dbReference type="EMBL" id="KAE8342738.1"/>
    </source>
</evidence>
<evidence type="ECO:0000259" key="2">
    <source>
        <dbReference type="PROSITE" id="PS00036"/>
    </source>
</evidence>
<feature type="domain" description="BZIP" evidence="2">
    <location>
        <begin position="9"/>
        <end position="24"/>
    </location>
</feature>
<dbReference type="Proteomes" id="UP000325558">
    <property type="component" value="Unassembled WGS sequence"/>
</dbReference>
<feature type="compositionally biased region" description="Low complexity" evidence="1">
    <location>
        <begin position="31"/>
        <end position="44"/>
    </location>
</feature>
<feature type="region of interest" description="Disordered" evidence="1">
    <location>
        <begin position="1"/>
        <end position="51"/>
    </location>
</feature>
<feature type="compositionally biased region" description="Polar residues" evidence="1">
    <location>
        <begin position="126"/>
        <end position="139"/>
    </location>
</feature>